<keyword evidence="2" id="KW-0472">Membrane</keyword>
<protein>
    <submittedName>
        <fullName evidence="3">Uncharacterized protein</fullName>
    </submittedName>
</protein>
<gene>
    <name evidence="3" type="ORF">KGQ19_10780</name>
</gene>
<evidence type="ECO:0000256" key="1">
    <source>
        <dbReference type="SAM" id="MobiDB-lite"/>
    </source>
</evidence>
<accession>A0ABS5KMX1</accession>
<dbReference type="RefSeq" id="WP_212008959.1">
    <property type="nucleotide sequence ID" value="NZ_JAAFYZ010000027.1"/>
</dbReference>
<reference evidence="3 4" key="1">
    <citation type="submission" date="2020-02" db="EMBL/GenBank/DDBJ databases">
        <title>Acidophilic actinobacteria isolated from forest soil.</title>
        <authorList>
            <person name="Golinska P."/>
        </authorList>
    </citation>
    <scope>NUCLEOTIDE SEQUENCE [LARGE SCALE GENOMIC DNA]</scope>
    <source>
        <strain evidence="3 4">NL8</strain>
    </source>
</reference>
<feature type="compositionally biased region" description="Low complexity" evidence="1">
    <location>
        <begin position="258"/>
        <end position="267"/>
    </location>
</feature>
<feature type="region of interest" description="Disordered" evidence="1">
    <location>
        <begin position="1"/>
        <end position="55"/>
    </location>
</feature>
<feature type="transmembrane region" description="Helical" evidence="2">
    <location>
        <begin position="59"/>
        <end position="79"/>
    </location>
</feature>
<organism evidence="3 4">
    <name type="scientific">Catenulispora pinistramenti</name>
    <dbReference type="NCBI Taxonomy" id="2705254"/>
    <lineage>
        <taxon>Bacteria</taxon>
        <taxon>Bacillati</taxon>
        <taxon>Actinomycetota</taxon>
        <taxon>Actinomycetes</taxon>
        <taxon>Catenulisporales</taxon>
        <taxon>Catenulisporaceae</taxon>
        <taxon>Catenulispora</taxon>
    </lineage>
</organism>
<feature type="region of interest" description="Disordered" evidence="1">
    <location>
        <begin position="468"/>
        <end position="495"/>
    </location>
</feature>
<comment type="caution">
    <text evidence="3">The sequence shown here is derived from an EMBL/GenBank/DDBJ whole genome shotgun (WGS) entry which is preliminary data.</text>
</comment>
<dbReference type="Proteomes" id="UP000730482">
    <property type="component" value="Unassembled WGS sequence"/>
</dbReference>
<feature type="region of interest" description="Disordered" evidence="1">
    <location>
        <begin position="79"/>
        <end position="98"/>
    </location>
</feature>
<evidence type="ECO:0000256" key="2">
    <source>
        <dbReference type="SAM" id="Phobius"/>
    </source>
</evidence>
<keyword evidence="2" id="KW-0812">Transmembrane</keyword>
<evidence type="ECO:0000313" key="4">
    <source>
        <dbReference type="Proteomes" id="UP000730482"/>
    </source>
</evidence>
<proteinExistence type="predicted"/>
<keyword evidence="4" id="KW-1185">Reference proteome</keyword>
<dbReference type="EMBL" id="JAAFYZ010000027">
    <property type="protein sequence ID" value="MBS2547359.1"/>
    <property type="molecule type" value="Genomic_DNA"/>
</dbReference>
<evidence type="ECO:0000313" key="3">
    <source>
        <dbReference type="EMBL" id="MBS2547359.1"/>
    </source>
</evidence>
<sequence>MTVDAFHQRPPGESDQSRTLWLPTVPRRPAGPTAPGFGQPPYANHPQGAPPPSDRRRRALISACLILVLALVAGVAGGWGSSNRSAPRPAEGITDPNIGHELPFGSAVLALAGAPEVHYQGTVDGDGQADVHVTSHGELTGTLSQDGQTYSVLGVDGKLFLKPPDSGLPGVDPAEAAAWKGKWLTGQPAQDVFGPVTSSFVPPAKLAGQLLSALNAAPSPQVVDAQLDGMAVLEAKTPIGLIAVTKAEPNRFVRIVPDSGADGSAQSPSPPASTPNALGPASSGTVEDAAFHHAESSGTVGVRVLPEQPGEVANTYQNLQNQTQQLSTGSVNTDLQLSKQGDSVNCSAAGCQVNVNVGDAVSTSSGSVQGGTITAVLTATVAIEGRPAGGCTASSPLPLSGTTAMSCSDPEAAGAFAAADAAKKQQAQAESRAEGGRAVNYSVNFSDQYTVFATALVNVAQLVRNQGQEAADDAKQKDPCDTSDTGRASGARPASVLIGHSGQQGLRLAAADADQPCSPYVWNPGRPGVDNGPQGPLPPNAPFVKPGDKLKPGDYHYVVLPGGTVRAMNNDDMWKANRTAGHTSLAGGKPVIMAGTFKVDSTGQISELDNFSGHYQPLPKTGYMDLEDLARDSFAANGLPAPLPDAWDLWTPKGWTGP</sequence>
<feature type="region of interest" description="Disordered" evidence="1">
    <location>
        <begin position="255"/>
        <end position="285"/>
    </location>
</feature>
<feature type="compositionally biased region" description="Basic and acidic residues" evidence="1">
    <location>
        <begin position="1"/>
        <end position="16"/>
    </location>
</feature>
<name>A0ABS5KMX1_9ACTN</name>
<keyword evidence="2" id="KW-1133">Transmembrane helix</keyword>